<dbReference type="EMBL" id="CABVLI010000003">
    <property type="protein sequence ID" value="VVS96565.1"/>
    <property type="molecule type" value="Genomic_DNA"/>
</dbReference>
<keyword evidence="2" id="KW-1277">Toxin-antitoxin system</keyword>
<dbReference type="InterPro" id="IPR007337">
    <property type="entry name" value="RelB/DinJ"/>
</dbReference>
<dbReference type="Gene3D" id="1.10.1220.10">
    <property type="entry name" value="Met repressor-like"/>
    <property type="match status" value="1"/>
</dbReference>
<evidence type="ECO:0000256" key="2">
    <source>
        <dbReference type="ARBA" id="ARBA00022649"/>
    </source>
</evidence>
<dbReference type="PIRSF" id="PIRSF003108">
    <property type="entry name" value="DinJ"/>
    <property type="match status" value="1"/>
</dbReference>
<sequence>MAAAEIVRARIDSDLKKEASAVLSGMGLSVSDAIRLLFVRVAAEKAMPFDLRVPNTETQAAMRDVRDGRITRVSNVSALMADLDADD</sequence>
<dbReference type="AlphaFoldDB" id="A0A5E7XQ37"/>
<dbReference type="GO" id="GO:0006351">
    <property type="term" value="P:DNA-templated transcription"/>
    <property type="evidence" value="ECO:0007669"/>
    <property type="project" value="TreeGrafter"/>
</dbReference>
<comment type="similarity">
    <text evidence="1">Belongs to the RelB/DinJ antitoxin family.</text>
</comment>
<evidence type="ECO:0000256" key="1">
    <source>
        <dbReference type="ARBA" id="ARBA00010562"/>
    </source>
</evidence>
<dbReference type="PANTHER" id="PTHR38781">
    <property type="entry name" value="ANTITOXIN DINJ-RELATED"/>
    <property type="match status" value="1"/>
</dbReference>
<dbReference type="InterPro" id="IPR026262">
    <property type="entry name" value="DinJ"/>
</dbReference>
<name>A0A5E7XQ37_9SPHN</name>
<proteinExistence type="inferred from homology"/>
<evidence type="ECO:0008006" key="5">
    <source>
        <dbReference type="Google" id="ProtNLM"/>
    </source>
</evidence>
<protein>
    <recommendedName>
        <fullName evidence="5">DNA-damage-inducible protein J</fullName>
    </recommendedName>
</protein>
<dbReference type="RefSeq" id="WP_151989606.1">
    <property type="nucleotide sequence ID" value="NZ_LR701505.1"/>
</dbReference>
<dbReference type="GO" id="GO:0044010">
    <property type="term" value="P:single-species biofilm formation"/>
    <property type="evidence" value="ECO:0007669"/>
    <property type="project" value="InterPro"/>
</dbReference>
<dbReference type="GO" id="GO:0015643">
    <property type="term" value="F:toxic substance binding"/>
    <property type="evidence" value="ECO:0007669"/>
    <property type="project" value="InterPro"/>
</dbReference>
<organism evidence="3 4">
    <name type="scientific">Sphingomonas aurantiaca</name>
    <dbReference type="NCBI Taxonomy" id="185949"/>
    <lineage>
        <taxon>Bacteria</taxon>
        <taxon>Pseudomonadati</taxon>
        <taxon>Pseudomonadota</taxon>
        <taxon>Alphaproteobacteria</taxon>
        <taxon>Sphingomonadales</taxon>
        <taxon>Sphingomonadaceae</taxon>
        <taxon>Sphingomonas</taxon>
    </lineage>
</organism>
<dbReference type="GO" id="GO:0000987">
    <property type="term" value="F:cis-regulatory region sequence-specific DNA binding"/>
    <property type="evidence" value="ECO:0007669"/>
    <property type="project" value="InterPro"/>
</dbReference>
<evidence type="ECO:0000313" key="3">
    <source>
        <dbReference type="EMBL" id="VVS96565.1"/>
    </source>
</evidence>
<dbReference type="InterPro" id="IPR013321">
    <property type="entry name" value="Arc_rbn_hlx_hlx"/>
</dbReference>
<evidence type="ECO:0000313" key="4">
    <source>
        <dbReference type="Proteomes" id="UP000326857"/>
    </source>
</evidence>
<reference evidence="3 4" key="1">
    <citation type="submission" date="2019-09" db="EMBL/GenBank/DDBJ databases">
        <authorList>
            <person name="Dittami M. S."/>
        </authorList>
    </citation>
    <scope>NUCLEOTIDE SEQUENCE [LARGE SCALE GENOMIC DNA]</scope>
    <source>
        <strain evidence="3">SPHINGO391</strain>
    </source>
</reference>
<accession>A0A5E7XQ37</accession>
<gene>
    <name evidence="3" type="ORF">SPHINGO391_110002</name>
</gene>
<dbReference type="Proteomes" id="UP000326857">
    <property type="component" value="Unassembled WGS sequence"/>
</dbReference>
<dbReference type="Pfam" id="PF04221">
    <property type="entry name" value="RelB"/>
    <property type="match status" value="1"/>
</dbReference>
<dbReference type="PANTHER" id="PTHR38781:SF1">
    <property type="entry name" value="ANTITOXIN DINJ-RELATED"/>
    <property type="match status" value="1"/>
</dbReference>
<dbReference type="GO" id="GO:0006355">
    <property type="term" value="P:regulation of DNA-templated transcription"/>
    <property type="evidence" value="ECO:0007669"/>
    <property type="project" value="InterPro"/>
</dbReference>
<dbReference type="NCBIfam" id="TIGR02384">
    <property type="entry name" value="RelB_DinJ"/>
    <property type="match status" value="1"/>
</dbReference>